<organism evidence="1 2">
    <name type="scientific">Lacibacter luteus</name>
    <dbReference type="NCBI Taxonomy" id="2508719"/>
    <lineage>
        <taxon>Bacteria</taxon>
        <taxon>Pseudomonadati</taxon>
        <taxon>Bacteroidota</taxon>
        <taxon>Chitinophagia</taxon>
        <taxon>Chitinophagales</taxon>
        <taxon>Chitinophagaceae</taxon>
        <taxon>Lacibacter</taxon>
    </lineage>
</organism>
<dbReference type="Proteomes" id="UP000290204">
    <property type="component" value="Unassembled WGS sequence"/>
</dbReference>
<dbReference type="InterPro" id="IPR005198">
    <property type="entry name" value="Glyco_hydro_76"/>
</dbReference>
<keyword evidence="2" id="KW-1185">Reference proteome</keyword>
<dbReference type="SUPFAM" id="SSF48208">
    <property type="entry name" value="Six-hairpin glycosidases"/>
    <property type="match status" value="1"/>
</dbReference>
<dbReference type="RefSeq" id="WP_129129409.1">
    <property type="nucleotide sequence ID" value="NZ_SDHW01000001.1"/>
</dbReference>
<dbReference type="GO" id="GO:0005975">
    <property type="term" value="P:carbohydrate metabolic process"/>
    <property type="evidence" value="ECO:0007669"/>
    <property type="project" value="InterPro"/>
</dbReference>
<dbReference type="Pfam" id="PF03663">
    <property type="entry name" value="Glyco_hydro_76"/>
    <property type="match status" value="1"/>
</dbReference>
<dbReference type="PIRSF" id="PIRSF021505">
    <property type="entry name" value="O_gly_hdrol"/>
    <property type="match status" value="1"/>
</dbReference>
<reference evidence="1 2" key="1">
    <citation type="submission" date="2019-01" db="EMBL/GenBank/DDBJ databases">
        <title>Lacibacter sp. strain TTM-7.</title>
        <authorList>
            <person name="Chen W.-M."/>
        </authorList>
    </citation>
    <scope>NUCLEOTIDE SEQUENCE [LARGE SCALE GENOMIC DNA]</scope>
    <source>
        <strain evidence="1 2">TTM-7</strain>
    </source>
</reference>
<evidence type="ECO:0000313" key="2">
    <source>
        <dbReference type="Proteomes" id="UP000290204"/>
    </source>
</evidence>
<accession>A0A4Q1CLX3</accession>
<protein>
    <submittedName>
        <fullName evidence="1">Glycoside hydrolase family 76</fullName>
    </submittedName>
</protein>
<proteinExistence type="predicted"/>
<dbReference type="AlphaFoldDB" id="A0A4Q1CLX3"/>
<dbReference type="InterPro" id="IPR008928">
    <property type="entry name" value="6-hairpin_glycosidase_sf"/>
</dbReference>
<dbReference type="InterPro" id="IPR053169">
    <property type="entry name" value="MUG_Protein"/>
</dbReference>
<dbReference type="PANTHER" id="PTHR47791:SF4">
    <property type="entry name" value="(PUTATIVE SECRETED PROTEIN)-RELATED"/>
    <property type="match status" value="1"/>
</dbReference>
<dbReference type="PANTHER" id="PTHR47791">
    <property type="entry name" value="MEIOTICALLY UP-REGULATED GENE 191 PROTEIN"/>
    <property type="match status" value="1"/>
</dbReference>
<gene>
    <name evidence="1" type="ORF">ESA94_03205</name>
</gene>
<sequence>MHIRKPAGLTVVVFFLVMNLTVAQKQQQANDYYYKQMKQLQAAIQKNFYDSTAGYYKEEVSPKPNENPYSYLWPICAMYQAVHEIEKLDKKTDLVHPMLRIIRDYYDPAPPAPGYASYIMKLKGGDRFYDDNQWIGITSMDAYSHNKEQQHLNIGKEIYTYMMTGFDTVLTGGLYWQENKKVSKNTCSNGPGIILALQLYQATKKKTYLDTALLLYNWVNKTLKTPSGLYYDNMSVKDQKITKWTFSYNTGTMLQSNLYLYECTGNKKYLQEATAIADSSLSYFYGNGKFRDDYWFNAVLLRGYQHLLKYNKDTKYIKGFQQCVDHAIANNKNELGLFGKDHPLHLVPQGGMLEMLARFAWLEKYAGINHLSN</sequence>
<name>A0A4Q1CLX3_9BACT</name>
<keyword evidence="1" id="KW-0378">Hydrolase</keyword>
<dbReference type="EMBL" id="SDHW01000001">
    <property type="protein sequence ID" value="RXK62037.1"/>
    <property type="molecule type" value="Genomic_DNA"/>
</dbReference>
<dbReference type="GO" id="GO:0016787">
    <property type="term" value="F:hydrolase activity"/>
    <property type="evidence" value="ECO:0007669"/>
    <property type="project" value="UniProtKB-KW"/>
</dbReference>
<dbReference type="Gene3D" id="1.50.10.20">
    <property type="match status" value="1"/>
</dbReference>
<dbReference type="InterPro" id="IPR014512">
    <property type="entry name" value="O_gly_hydro"/>
</dbReference>
<dbReference type="OrthoDB" id="2505409at2"/>
<evidence type="ECO:0000313" key="1">
    <source>
        <dbReference type="EMBL" id="RXK62037.1"/>
    </source>
</evidence>
<comment type="caution">
    <text evidence="1">The sequence shown here is derived from an EMBL/GenBank/DDBJ whole genome shotgun (WGS) entry which is preliminary data.</text>
</comment>